<reference evidence="1" key="2">
    <citation type="submission" date="2021-09" db="EMBL/GenBank/DDBJ databases">
        <authorList>
            <person name="Jia N."/>
            <person name="Wang J."/>
            <person name="Shi W."/>
            <person name="Du L."/>
            <person name="Sun Y."/>
            <person name="Zhan W."/>
            <person name="Jiang J."/>
            <person name="Wang Q."/>
            <person name="Zhang B."/>
            <person name="Ji P."/>
            <person name="Sakyi L.B."/>
            <person name="Cui X."/>
            <person name="Yuan T."/>
            <person name="Jiang B."/>
            <person name="Yang W."/>
            <person name="Lam T.T.-Y."/>
            <person name="Chang Q."/>
            <person name="Ding S."/>
            <person name="Wang X."/>
            <person name="Zhu J."/>
            <person name="Ruan X."/>
            <person name="Zhao L."/>
            <person name="Wei J."/>
            <person name="Que T."/>
            <person name="Du C."/>
            <person name="Cheng J."/>
            <person name="Dai P."/>
            <person name="Han X."/>
            <person name="Huang E."/>
            <person name="Gao Y."/>
            <person name="Liu J."/>
            <person name="Shao H."/>
            <person name="Ye R."/>
            <person name="Li L."/>
            <person name="Wei W."/>
            <person name="Wang X."/>
            <person name="Wang C."/>
            <person name="Huo Q."/>
            <person name="Li W."/>
            <person name="Guo W."/>
            <person name="Chen H."/>
            <person name="Chen S."/>
            <person name="Zhou L."/>
            <person name="Zhou L."/>
            <person name="Ni X."/>
            <person name="Tian J."/>
            <person name="Zhou Y."/>
            <person name="Sheng Y."/>
            <person name="Liu T."/>
            <person name="Pan Y."/>
            <person name="Xia L."/>
            <person name="Li J."/>
            <person name="Zhao F."/>
            <person name="Cao W."/>
        </authorList>
    </citation>
    <scope>NUCLEOTIDE SEQUENCE</scope>
    <source>
        <strain evidence="1">Rmic-2018</strain>
        <tissue evidence="1">Larvae</tissue>
    </source>
</reference>
<accession>A0A9J6E8P8</accession>
<sequence length="214" mass="23692">MAEEEIDMLCSHMNQVSVDQVCSLDDDNAISCLRLTEVLDLDEALAKARAALESCEPHHVRLRQMASAYCWLFPHNQRLEWGLFALDESLPPVDDFDLQTRIATALTFPGVDIGYVTLSSGGARYACAITAEQQCKPQGTQIVVGMFAWQGLPYLAISFPGKNCLTRVKPLLEGVLKCKFHDRFIGSYAGIDETLAQVNIHRMQPASDAANMEI</sequence>
<dbReference type="Proteomes" id="UP000821866">
    <property type="component" value="Chromosome 3"/>
</dbReference>
<keyword evidence="2" id="KW-1185">Reference proteome</keyword>
<proteinExistence type="predicted"/>
<dbReference type="AlphaFoldDB" id="A0A9J6E8P8"/>
<organism evidence="1 2">
    <name type="scientific">Rhipicephalus microplus</name>
    <name type="common">Cattle tick</name>
    <name type="synonym">Boophilus microplus</name>
    <dbReference type="NCBI Taxonomy" id="6941"/>
    <lineage>
        <taxon>Eukaryota</taxon>
        <taxon>Metazoa</taxon>
        <taxon>Ecdysozoa</taxon>
        <taxon>Arthropoda</taxon>
        <taxon>Chelicerata</taxon>
        <taxon>Arachnida</taxon>
        <taxon>Acari</taxon>
        <taxon>Parasitiformes</taxon>
        <taxon>Ixodida</taxon>
        <taxon>Ixodoidea</taxon>
        <taxon>Ixodidae</taxon>
        <taxon>Rhipicephalinae</taxon>
        <taxon>Rhipicephalus</taxon>
        <taxon>Boophilus</taxon>
    </lineage>
</organism>
<reference evidence="1" key="1">
    <citation type="journal article" date="2020" name="Cell">
        <title>Large-Scale Comparative Analyses of Tick Genomes Elucidate Their Genetic Diversity and Vector Capacities.</title>
        <authorList>
            <consortium name="Tick Genome and Microbiome Consortium (TIGMIC)"/>
            <person name="Jia N."/>
            <person name="Wang J."/>
            <person name="Shi W."/>
            <person name="Du L."/>
            <person name="Sun Y."/>
            <person name="Zhan W."/>
            <person name="Jiang J.F."/>
            <person name="Wang Q."/>
            <person name="Zhang B."/>
            <person name="Ji P."/>
            <person name="Bell-Sakyi L."/>
            <person name="Cui X.M."/>
            <person name="Yuan T.T."/>
            <person name="Jiang B.G."/>
            <person name="Yang W.F."/>
            <person name="Lam T.T."/>
            <person name="Chang Q.C."/>
            <person name="Ding S.J."/>
            <person name="Wang X.J."/>
            <person name="Zhu J.G."/>
            <person name="Ruan X.D."/>
            <person name="Zhao L."/>
            <person name="Wei J.T."/>
            <person name="Ye R.Z."/>
            <person name="Que T.C."/>
            <person name="Du C.H."/>
            <person name="Zhou Y.H."/>
            <person name="Cheng J.X."/>
            <person name="Dai P.F."/>
            <person name="Guo W.B."/>
            <person name="Han X.H."/>
            <person name="Huang E.J."/>
            <person name="Li L.F."/>
            <person name="Wei W."/>
            <person name="Gao Y.C."/>
            <person name="Liu J.Z."/>
            <person name="Shao H.Z."/>
            <person name="Wang X."/>
            <person name="Wang C.C."/>
            <person name="Yang T.C."/>
            <person name="Huo Q.B."/>
            <person name="Li W."/>
            <person name="Chen H.Y."/>
            <person name="Chen S.E."/>
            <person name="Zhou L.G."/>
            <person name="Ni X.B."/>
            <person name="Tian J.H."/>
            <person name="Sheng Y."/>
            <person name="Liu T."/>
            <person name="Pan Y.S."/>
            <person name="Xia L.Y."/>
            <person name="Li J."/>
            <person name="Zhao F."/>
            <person name="Cao W.C."/>
        </authorList>
    </citation>
    <scope>NUCLEOTIDE SEQUENCE</scope>
    <source>
        <strain evidence="1">Rmic-2018</strain>
    </source>
</reference>
<name>A0A9J6E8P8_RHIMP</name>
<gene>
    <name evidence="1" type="ORF">HPB51_010562</name>
</gene>
<evidence type="ECO:0000313" key="2">
    <source>
        <dbReference type="Proteomes" id="UP000821866"/>
    </source>
</evidence>
<protein>
    <submittedName>
        <fullName evidence="1">Uncharacterized protein</fullName>
    </submittedName>
</protein>
<evidence type="ECO:0000313" key="1">
    <source>
        <dbReference type="EMBL" id="KAH8030628.1"/>
    </source>
</evidence>
<dbReference type="EMBL" id="JABSTU010000005">
    <property type="protein sequence ID" value="KAH8030628.1"/>
    <property type="molecule type" value="Genomic_DNA"/>
</dbReference>
<dbReference type="VEuPathDB" id="VectorBase:LOC119164507"/>
<comment type="caution">
    <text evidence="1">The sequence shown here is derived from an EMBL/GenBank/DDBJ whole genome shotgun (WGS) entry which is preliminary data.</text>
</comment>